<dbReference type="Pfam" id="PF00128">
    <property type="entry name" value="Alpha-amylase"/>
    <property type="match status" value="1"/>
</dbReference>
<feature type="domain" description="Glycosyl hydrolase family 13 catalytic" evidence="5">
    <location>
        <begin position="29"/>
        <end position="447"/>
    </location>
</feature>
<dbReference type="PANTHER" id="PTHR10357:SF232">
    <property type="entry name" value="GLYCOSYL HYDROLASE FAMILY 13 CATALYTIC DOMAIN-CONTAINING PROTEIN"/>
    <property type="match status" value="1"/>
</dbReference>
<dbReference type="SUPFAM" id="SSF51011">
    <property type="entry name" value="Glycosyl hydrolase domain"/>
    <property type="match status" value="1"/>
</dbReference>
<proteinExistence type="inferred from homology"/>
<dbReference type="GO" id="GO:0004574">
    <property type="term" value="F:oligo-1,6-glucosidase activity"/>
    <property type="evidence" value="ECO:0007669"/>
    <property type="project" value="TreeGrafter"/>
</dbReference>
<dbReference type="InterPro" id="IPR013780">
    <property type="entry name" value="Glyco_hydro_b"/>
</dbReference>
<dbReference type="CDD" id="cd11333">
    <property type="entry name" value="AmyAc_SI_OligoGlu_DGase"/>
    <property type="match status" value="1"/>
</dbReference>
<accession>A0AAV9N2V2</accession>
<dbReference type="InterPro" id="IPR045857">
    <property type="entry name" value="O16G_dom_2"/>
</dbReference>
<dbReference type="AlphaFoldDB" id="A0AAV9N2V2"/>
<dbReference type="EMBL" id="JAVRRD010000022">
    <property type="protein sequence ID" value="KAK5048305.1"/>
    <property type="molecule type" value="Genomic_DNA"/>
</dbReference>
<gene>
    <name evidence="6" type="ORF">LTR84_005975</name>
</gene>
<dbReference type="SUPFAM" id="SSF51445">
    <property type="entry name" value="(Trans)glycosidases"/>
    <property type="match status" value="1"/>
</dbReference>
<keyword evidence="7" id="KW-1185">Reference proteome</keyword>
<dbReference type="Gene3D" id="2.60.40.1180">
    <property type="entry name" value="Golgi alpha-mannosidase II"/>
    <property type="match status" value="1"/>
</dbReference>
<keyword evidence="4" id="KW-0462">Maltose metabolism</keyword>
<dbReference type="GO" id="GO:0000025">
    <property type="term" value="P:maltose catabolic process"/>
    <property type="evidence" value="ECO:0007669"/>
    <property type="project" value="TreeGrafter"/>
</dbReference>
<evidence type="ECO:0000259" key="5">
    <source>
        <dbReference type="SMART" id="SM00642"/>
    </source>
</evidence>
<dbReference type="GeneID" id="89974149"/>
<comment type="caution">
    <text evidence="6">The sequence shown here is derived from an EMBL/GenBank/DDBJ whole genome shotgun (WGS) entry which is preliminary data.</text>
</comment>
<sequence>MATVIKTECKTMVCKAPDRSWWKEAAIYQIYPASFNDSNDDGLGDVRGILQKVDYLHSLGVDAVWLCPIFKSPQKDMGYDISDYRNIHEPYGTLNDVEELTTALHGRGMKLVMDLVVNHTSNQHPWFNESQSSRDNSKHDFYIWKEPRLENGKRVPPNNWGSAFGGSAWTYNEARDQYYLALFSPEQPDLNWDNPEVVSEVHEIMTFWLEKGIDGFRMDVINLISKDPSLPDAPITQPGREFQPGYMHYAYGPRLNEHLRGLRKVLDRYGAFAVGEMPDVKDDNQVAAVVSSERKELNMIFQFDIVDMDIGDNGRFSPRKWSLTTLKNISNRWQTLMQNVGGWNALFLENHDQARSVSRFTKHRPEHRTLAAKMLATFIGLQSGTLYVYQGQELGMTSLPEDWSLDEFKDCESLNHHTEALEFFKGDEDGMQGFLREIRKKARDNARSPMQWNAEPNAGFSSAKPWMRVNDNYPQINAEQQDAEASSVLNFWRQLLKIRKEHVATLVYGNFEMVQDGDEAVVCFKRGGGDCADSWVVLNFTDDEVAWKAPDMLLQAVASKRQILGTYEDLVLLEGDRLRLRPFEARVFI</sequence>
<dbReference type="SMART" id="SM00642">
    <property type="entry name" value="Aamy"/>
    <property type="match status" value="1"/>
</dbReference>
<evidence type="ECO:0000256" key="3">
    <source>
        <dbReference type="ARBA" id="ARBA00023295"/>
    </source>
</evidence>
<dbReference type="PANTHER" id="PTHR10357">
    <property type="entry name" value="ALPHA-AMYLASE FAMILY MEMBER"/>
    <property type="match status" value="1"/>
</dbReference>
<comment type="similarity">
    <text evidence="1">Belongs to the glycosyl hydrolase 13 family.</text>
</comment>
<evidence type="ECO:0000256" key="1">
    <source>
        <dbReference type="ARBA" id="ARBA00008061"/>
    </source>
</evidence>
<evidence type="ECO:0000256" key="2">
    <source>
        <dbReference type="ARBA" id="ARBA00022801"/>
    </source>
</evidence>
<evidence type="ECO:0000313" key="7">
    <source>
        <dbReference type="Proteomes" id="UP001358417"/>
    </source>
</evidence>
<dbReference type="Gene3D" id="3.90.400.10">
    <property type="entry name" value="Oligo-1,6-glucosidase, Domain 2"/>
    <property type="match status" value="1"/>
</dbReference>
<protein>
    <recommendedName>
        <fullName evidence="5">Glycosyl hydrolase family 13 catalytic domain-containing protein</fullName>
    </recommendedName>
</protein>
<dbReference type="GO" id="GO:0005987">
    <property type="term" value="P:sucrose catabolic process"/>
    <property type="evidence" value="ECO:0007669"/>
    <property type="project" value="TreeGrafter"/>
</dbReference>
<dbReference type="GO" id="GO:0033934">
    <property type="term" value="F:glucan 1,4-alpha-maltotriohydrolase activity"/>
    <property type="evidence" value="ECO:0007669"/>
    <property type="project" value="TreeGrafter"/>
</dbReference>
<dbReference type="InterPro" id="IPR006047">
    <property type="entry name" value="GH13_cat_dom"/>
</dbReference>
<dbReference type="Gene3D" id="3.20.20.80">
    <property type="entry name" value="Glycosidases"/>
    <property type="match status" value="1"/>
</dbReference>
<dbReference type="FunFam" id="3.90.400.10:FF:000002">
    <property type="entry name" value="Sucrose isomerase"/>
    <property type="match status" value="1"/>
</dbReference>
<dbReference type="Proteomes" id="UP001358417">
    <property type="component" value="Unassembled WGS sequence"/>
</dbReference>
<name>A0AAV9N2V2_9EURO</name>
<dbReference type="FunFam" id="3.20.20.80:FF:000064">
    <property type="entry name" value="Oligo-1,6-glucosidase"/>
    <property type="match status" value="2"/>
</dbReference>
<reference evidence="6 7" key="1">
    <citation type="submission" date="2023-08" db="EMBL/GenBank/DDBJ databases">
        <title>Black Yeasts Isolated from many extreme environments.</title>
        <authorList>
            <person name="Coleine C."/>
            <person name="Stajich J.E."/>
            <person name="Selbmann L."/>
        </authorList>
    </citation>
    <scope>NUCLEOTIDE SEQUENCE [LARGE SCALE GENOMIC DNA]</scope>
    <source>
        <strain evidence="6 7">CCFEE 5792</strain>
    </source>
</reference>
<organism evidence="6 7">
    <name type="scientific">Exophiala bonariae</name>
    <dbReference type="NCBI Taxonomy" id="1690606"/>
    <lineage>
        <taxon>Eukaryota</taxon>
        <taxon>Fungi</taxon>
        <taxon>Dikarya</taxon>
        <taxon>Ascomycota</taxon>
        <taxon>Pezizomycotina</taxon>
        <taxon>Eurotiomycetes</taxon>
        <taxon>Chaetothyriomycetidae</taxon>
        <taxon>Chaetothyriales</taxon>
        <taxon>Herpotrichiellaceae</taxon>
        <taxon>Exophiala</taxon>
    </lineage>
</organism>
<dbReference type="RefSeq" id="XP_064703763.1">
    <property type="nucleotide sequence ID" value="XM_064849539.1"/>
</dbReference>
<evidence type="ECO:0000256" key="4">
    <source>
        <dbReference type="ARBA" id="ARBA00026248"/>
    </source>
</evidence>
<evidence type="ECO:0000313" key="6">
    <source>
        <dbReference type="EMBL" id="KAK5048305.1"/>
    </source>
</evidence>
<keyword evidence="3" id="KW-0326">Glycosidase</keyword>
<dbReference type="GO" id="GO:0004575">
    <property type="term" value="F:sucrose alpha-glucosidase activity"/>
    <property type="evidence" value="ECO:0007669"/>
    <property type="project" value="TreeGrafter"/>
</dbReference>
<dbReference type="InterPro" id="IPR017853">
    <property type="entry name" value="GH"/>
</dbReference>
<dbReference type="GO" id="GO:0004556">
    <property type="term" value="F:alpha-amylase activity"/>
    <property type="evidence" value="ECO:0007669"/>
    <property type="project" value="TreeGrafter"/>
</dbReference>
<keyword evidence="2" id="KW-0378">Hydrolase</keyword>